<dbReference type="PANTHER" id="PTHR47723:SF19">
    <property type="entry name" value="POLYNUCLEOTIDYL TRANSFERASE, RIBONUCLEASE H-LIKE SUPERFAMILY PROTEIN"/>
    <property type="match status" value="1"/>
</dbReference>
<dbReference type="CDD" id="cd06222">
    <property type="entry name" value="RNase_H_like"/>
    <property type="match status" value="1"/>
</dbReference>
<dbReference type="PANTHER" id="PTHR47723">
    <property type="entry name" value="OS05G0353850 PROTEIN"/>
    <property type="match status" value="1"/>
</dbReference>
<dbReference type="InterPro" id="IPR002156">
    <property type="entry name" value="RNaseH_domain"/>
</dbReference>
<dbReference type="SUPFAM" id="SSF53098">
    <property type="entry name" value="Ribonuclease H-like"/>
    <property type="match status" value="1"/>
</dbReference>
<protein>
    <recommendedName>
        <fullName evidence="1">RNase H type-1 domain-containing protein</fullName>
    </recommendedName>
</protein>
<evidence type="ECO:0000313" key="3">
    <source>
        <dbReference type="RefSeq" id="XP_071909753.1"/>
    </source>
</evidence>
<reference evidence="3" key="1">
    <citation type="submission" date="2025-08" db="UniProtKB">
        <authorList>
            <consortium name="RefSeq"/>
        </authorList>
    </citation>
    <scope>IDENTIFICATION</scope>
    <source>
        <tissue evidence="3">Leaves</tissue>
    </source>
</reference>
<dbReference type="InterPro" id="IPR044730">
    <property type="entry name" value="RNase_H-like_dom_plant"/>
</dbReference>
<dbReference type="InterPro" id="IPR036397">
    <property type="entry name" value="RNaseH_sf"/>
</dbReference>
<keyword evidence="2" id="KW-1185">Reference proteome</keyword>
<organism evidence="2 3">
    <name type="scientific">Coffea arabica</name>
    <name type="common">Arabian coffee</name>
    <dbReference type="NCBI Taxonomy" id="13443"/>
    <lineage>
        <taxon>Eukaryota</taxon>
        <taxon>Viridiplantae</taxon>
        <taxon>Streptophyta</taxon>
        <taxon>Embryophyta</taxon>
        <taxon>Tracheophyta</taxon>
        <taxon>Spermatophyta</taxon>
        <taxon>Magnoliopsida</taxon>
        <taxon>eudicotyledons</taxon>
        <taxon>Gunneridae</taxon>
        <taxon>Pentapetalae</taxon>
        <taxon>asterids</taxon>
        <taxon>lamiids</taxon>
        <taxon>Gentianales</taxon>
        <taxon>Rubiaceae</taxon>
        <taxon>Ixoroideae</taxon>
        <taxon>Gardenieae complex</taxon>
        <taxon>Bertiereae - Coffeeae clade</taxon>
        <taxon>Coffeeae</taxon>
        <taxon>Coffea</taxon>
    </lineage>
</organism>
<dbReference type="InterPro" id="IPR053151">
    <property type="entry name" value="RNase_H-like"/>
</dbReference>
<sequence length="174" mass="19457">MEIDFVWQILIGIGFRGGQQAGGIRFQLVQWKAKETSCLTLITDGCSKGNPGWSDGSGILRDSLGRPKLAFSAFFRRRSSLHAGALALLTGLRLCVGKGFVNVAIQSDSQVLVRILQRRFQCLWQIRNEVEQIWELVEDVVRVSHCFREANRVVDILANVVSLISNILMLPMIT</sequence>
<proteinExistence type="predicted"/>
<dbReference type="RefSeq" id="XP_071909753.1">
    <property type="nucleotide sequence ID" value="XM_072053652.1"/>
</dbReference>
<dbReference type="InterPro" id="IPR012337">
    <property type="entry name" value="RNaseH-like_sf"/>
</dbReference>
<dbReference type="GeneID" id="140008779"/>
<dbReference type="Pfam" id="PF13456">
    <property type="entry name" value="RVT_3"/>
    <property type="match status" value="1"/>
</dbReference>
<evidence type="ECO:0000259" key="1">
    <source>
        <dbReference type="Pfam" id="PF13456"/>
    </source>
</evidence>
<accession>A0ABM4UR47</accession>
<evidence type="ECO:0000313" key="2">
    <source>
        <dbReference type="Proteomes" id="UP001652660"/>
    </source>
</evidence>
<name>A0ABM4UR47_COFAR</name>
<feature type="domain" description="RNase H type-1" evidence="1">
    <location>
        <begin position="43"/>
        <end position="159"/>
    </location>
</feature>
<dbReference type="Proteomes" id="UP001652660">
    <property type="component" value="Chromosome 6c"/>
</dbReference>
<gene>
    <name evidence="3" type="primary">LOC140008779</name>
</gene>
<dbReference type="Gene3D" id="3.30.420.10">
    <property type="entry name" value="Ribonuclease H-like superfamily/Ribonuclease H"/>
    <property type="match status" value="1"/>
</dbReference>